<feature type="compositionally biased region" description="Polar residues" evidence="1">
    <location>
        <begin position="211"/>
        <end position="227"/>
    </location>
</feature>
<dbReference type="HOGENOM" id="CLU_304434_0_0_1"/>
<reference evidence="2 3" key="1">
    <citation type="journal article" date="2012" name="PLoS Pathog.">
        <title>Diverse lifestyles and strategies of plant pathogenesis encoded in the genomes of eighteen Dothideomycetes fungi.</title>
        <authorList>
            <person name="Ohm R.A."/>
            <person name="Feau N."/>
            <person name="Henrissat B."/>
            <person name="Schoch C.L."/>
            <person name="Horwitz B.A."/>
            <person name="Barry K.W."/>
            <person name="Condon B.J."/>
            <person name="Copeland A.C."/>
            <person name="Dhillon B."/>
            <person name="Glaser F."/>
            <person name="Hesse C.N."/>
            <person name="Kosti I."/>
            <person name="LaButti K."/>
            <person name="Lindquist E.A."/>
            <person name="Lucas S."/>
            <person name="Salamov A.A."/>
            <person name="Bradshaw R.E."/>
            <person name="Ciuffetti L."/>
            <person name="Hamelin R.C."/>
            <person name="Kema G.H.J."/>
            <person name="Lawrence C."/>
            <person name="Scott J.A."/>
            <person name="Spatafora J.W."/>
            <person name="Turgeon B.G."/>
            <person name="de Wit P.J.G.M."/>
            <person name="Zhong S."/>
            <person name="Goodwin S.B."/>
            <person name="Grigoriev I.V."/>
        </authorList>
    </citation>
    <scope>NUCLEOTIDE SEQUENCE [LARGE SCALE GENOMIC DNA]</scope>
    <source>
        <strain evidence="2 3">CIRAD86</strain>
    </source>
</reference>
<dbReference type="GeneID" id="19334428"/>
<name>M3AIH3_PSEFD</name>
<dbReference type="KEGG" id="pfj:MYCFIDRAFT_180496"/>
<organism evidence="2 3">
    <name type="scientific">Pseudocercospora fijiensis (strain CIRAD86)</name>
    <name type="common">Black leaf streak disease fungus</name>
    <name type="synonym">Mycosphaerella fijiensis</name>
    <dbReference type="NCBI Taxonomy" id="383855"/>
    <lineage>
        <taxon>Eukaryota</taxon>
        <taxon>Fungi</taxon>
        <taxon>Dikarya</taxon>
        <taxon>Ascomycota</taxon>
        <taxon>Pezizomycotina</taxon>
        <taxon>Dothideomycetes</taxon>
        <taxon>Dothideomycetidae</taxon>
        <taxon>Mycosphaerellales</taxon>
        <taxon>Mycosphaerellaceae</taxon>
        <taxon>Pseudocercospora</taxon>
    </lineage>
</organism>
<feature type="region of interest" description="Disordered" evidence="1">
    <location>
        <begin position="77"/>
        <end position="102"/>
    </location>
</feature>
<evidence type="ECO:0000313" key="2">
    <source>
        <dbReference type="EMBL" id="EME77008.1"/>
    </source>
</evidence>
<dbReference type="Proteomes" id="UP000016932">
    <property type="component" value="Unassembled WGS sequence"/>
</dbReference>
<protein>
    <submittedName>
        <fullName evidence="2">Uncharacterized protein</fullName>
    </submittedName>
</protein>
<accession>M3AIH3</accession>
<feature type="region of interest" description="Disordered" evidence="1">
    <location>
        <begin position="385"/>
        <end position="405"/>
    </location>
</feature>
<dbReference type="AlphaFoldDB" id="M3AIH3"/>
<evidence type="ECO:0000256" key="1">
    <source>
        <dbReference type="SAM" id="MobiDB-lite"/>
    </source>
</evidence>
<keyword evidence="3" id="KW-1185">Reference proteome</keyword>
<dbReference type="VEuPathDB" id="FungiDB:MYCFIDRAFT_180496"/>
<dbReference type="EMBL" id="KB446572">
    <property type="protein sequence ID" value="EME77008.1"/>
    <property type="molecule type" value="Genomic_DNA"/>
</dbReference>
<sequence>MFWTWSESTSLCWSHRKHTSCPAVNALLGFQFLELIAFQRTVVLECVPSFVQQEASPALQPAGRVKRTPLALVRPDPQALSVPWPGRRKDDEAIPTPTLPASDQKIGVVAGKRTAQDTSLRAATLRSPRALRMRQHQLPHGIRAVRGLEDREWDRQNGNRARTITKNGGLPTAPSHANGPKSDLIWEALRYNENRAPVEDRGREAEIATPPHTSLRQDGPAGTQTESGTDDARHNDSEDEGDDGGAELRTAWISKGNDHSEVEDETNNSSPVEHGRKHAASRGADDGDDHSMFQNSAGLFGVWYLGWSSQQSIRVQVQVCIWLPAPDPLPDLSSVSHLRVQNTNTNVAHPPPLTTITRTATAEVLAASCIGLLAKMNLETKLDLGRPKTDSLPNQPARSVEDGGGGDFEGNFAVEADARAFGAFLQGTPLAIITSISHQSIGRQHSTGRGWEGISAIDIDARLLPDAQKGLQMPSSLRWSWLATMELIGQVERKHLSIGSSSSFSQAWKAAKEHVASSDDDTSDTIPMRLRQLSTIPLLLIAKTCYECFRQRDRMWKCPDLNPALREVVDPSCSRMALWYGLESRLLLVVAVGRCIAHTSFHVGKKRPLVEQWRNVLLRGVMGFCLCRFPGAESRRMIGNNPSPGIECAFPRRIRALNLFPTYLWCTSQLPARKVKTPLPRRNHAPHGSHITPLNRTVTTSASWSVSELSNRTCPPMAAQAVLKYLHFRSRTRRKGLDRSTDMDKVSVFFTSTGGESWRIATHRKIQESMCMNYVPASGLKVLRPMIAVSKLAIAQASRPLLIDMLNAGTHSVVPPMRGRSTCLVPNQHSPLLQLLGGSNQCLALMVGSRPTAPDCDDAPVCDETEEGRSDVTIAHYDKLNVRSFSCTSSDYYLTAAKPDCDEAHELPAPEQTAAGKLMTLVQAQCFTVGDERAVSTRRETWAMHTDTRMRPPLAFSLLAERITGGSIQAICCSTR</sequence>
<gene>
    <name evidence="2" type="ORF">MYCFIDRAFT_180496</name>
</gene>
<feature type="region of interest" description="Disordered" evidence="1">
    <location>
        <begin position="196"/>
        <end position="290"/>
    </location>
</feature>
<evidence type="ECO:0000313" key="3">
    <source>
        <dbReference type="Proteomes" id="UP000016932"/>
    </source>
</evidence>
<proteinExistence type="predicted"/>
<dbReference type="RefSeq" id="XP_007932447.1">
    <property type="nucleotide sequence ID" value="XM_007934256.1"/>
</dbReference>
<feature type="region of interest" description="Disordered" evidence="1">
    <location>
        <begin position="153"/>
        <end position="181"/>
    </location>
</feature>
<feature type="compositionally biased region" description="Basic and acidic residues" evidence="1">
    <location>
        <begin position="196"/>
        <end position="206"/>
    </location>
</feature>